<evidence type="ECO:0000259" key="2">
    <source>
        <dbReference type="Pfam" id="PF06911"/>
    </source>
</evidence>
<protein>
    <recommendedName>
        <fullName evidence="2">Senescence domain-containing protein</fullName>
    </recommendedName>
</protein>
<dbReference type="OrthoDB" id="20821at2759"/>
<evidence type="ECO:0000313" key="3">
    <source>
        <dbReference type="EMBL" id="KAH7372872.1"/>
    </source>
</evidence>
<reference evidence="3" key="1">
    <citation type="submission" date="2021-08" db="EMBL/GenBank/DDBJ databases">
        <title>WGS assembly of Ceratopteris richardii.</title>
        <authorList>
            <person name="Marchant D.B."/>
            <person name="Chen G."/>
            <person name="Jenkins J."/>
            <person name="Shu S."/>
            <person name="Leebens-Mack J."/>
            <person name="Grimwood J."/>
            <person name="Schmutz J."/>
            <person name="Soltis P."/>
            <person name="Soltis D."/>
            <person name="Chen Z.-H."/>
        </authorList>
    </citation>
    <scope>NUCLEOTIDE SEQUENCE</scope>
    <source>
        <strain evidence="3">Whitten #5841</strain>
        <tissue evidence="3">Leaf</tissue>
    </source>
</reference>
<accession>A0A8T2SSX4</accession>
<feature type="domain" description="Senescence" evidence="2">
    <location>
        <begin position="240"/>
        <end position="421"/>
    </location>
</feature>
<name>A0A8T2SSX4_CERRI</name>
<gene>
    <name evidence="3" type="ORF">KP509_17G025800</name>
</gene>
<sequence length="450" mass="48283">MDTRIQYPSVDGPSKAGSVNVSGSSLQYPDPVSIESITQELSEKAEVSPAQASETLLVSIPGAVAHLVDREASPHLATGPFSIIRLNQNGNALAIFARVGNELQWPLTRDEAAVKLDDLHYFFGVTVPPEVEKECGALSPDVASIPDDNILNYGITFSVDSDVESLRQLDEVLKQYCYFKAPQVTTDAHEEDHRKHAVADGEVNINEINATARLKGVPAEDYWTALAPNVEDYSGSLARAIASGAGHIIKGIFFCSDATISQLEKGNKFLQGKVKPKDGPTKISPAAMRRIKRVQKISAMCEQIVGGVLSGVLKAAAFITRPLVTSKAGQKLLSLLPGQVALASLDGFGKIFDALEIAGKNVLTTTSSATTGLVSQRYGNEAGEFTQHSLNAVGGFITTAWTVSKIRKVFYPRSLVKSTAKMAGNELRLKEQCQAGDPVVADEKEQMKSK</sequence>
<proteinExistence type="predicted"/>
<dbReference type="PANTHER" id="PTHR21068">
    <property type="entry name" value="SPARTIN"/>
    <property type="match status" value="1"/>
</dbReference>
<dbReference type="GO" id="GO:0005886">
    <property type="term" value="C:plasma membrane"/>
    <property type="evidence" value="ECO:0007669"/>
    <property type="project" value="TreeGrafter"/>
</dbReference>
<evidence type="ECO:0000313" key="4">
    <source>
        <dbReference type="Proteomes" id="UP000825935"/>
    </source>
</evidence>
<dbReference type="EMBL" id="CM035422">
    <property type="protein sequence ID" value="KAH7372872.1"/>
    <property type="molecule type" value="Genomic_DNA"/>
</dbReference>
<dbReference type="OMA" id="RMSPKSK"/>
<evidence type="ECO:0000256" key="1">
    <source>
        <dbReference type="SAM" id="MobiDB-lite"/>
    </source>
</evidence>
<feature type="region of interest" description="Disordered" evidence="1">
    <location>
        <begin position="1"/>
        <end position="24"/>
    </location>
</feature>
<dbReference type="Proteomes" id="UP000825935">
    <property type="component" value="Chromosome 17"/>
</dbReference>
<dbReference type="Pfam" id="PF06911">
    <property type="entry name" value="Senescence"/>
    <property type="match status" value="1"/>
</dbReference>
<dbReference type="InterPro" id="IPR009686">
    <property type="entry name" value="Senescence/spartin_C"/>
</dbReference>
<keyword evidence="4" id="KW-1185">Reference proteome</keyword>
<organism evidence="3 4">
    <name type="scientific">Ceratopteris richardii</name>
    <name type="common">Triangle waterfern</name>
    <dbReference type="NCBI Taxonomy" id="49495"/>
    <lineage>
        <taxon>Eukaryota</taxon>
        <taxon>Viridiplantae</taxon>
        <taxon>Streptophyta</taxon>
        <taxon>Embryophyta</taxon>
        <taxon>Tracheophyta</taxon>
        <taxon>Polypodiopsida</taxon>
        <taxon>Polypodiidae</taxon>
        <taxon>Polypodiales</taxon>
        <taxon>Pteridineae</taxon>
        <taxon>Pteridaceae</taxon>
        <taxon>Parkerioideae</taxon>
        <taxon>Ceratopteris</taxon>
    </lineage>
</organism>
<dbReference type="InterPro" id="IPR045036">
    <property type="entry name" value="Spartin-like"/>
</dbReference>
<dbReference type="PANTHER" id="PTHR21068:SF43">
    <property type="entry name" value="SPARTIN"/>
    <property type="match status" value="1"/>
</dbReference>
<comment type="caution">
    <text evidence="3">The sequence shown here is derived from an EMBL/GenBank/DDBJ whole genome shotgun (WGS) entry which is preliminary data.</text>
</comment>
<dbReference type="AlphaFoldDB" id="A0A8T2SSX4"/>